<dbReference type="FunFam" id="1.10.287.110:FF:000014">
    <property type="entry name" value="dnaJ homolog subfamily A member 1"/>
    <property type="match status" value="1"/>
</dbReference>
<dbReference type="InterPro" id="IPR044713">
    <property type="entry name" value="DNJA1/2-like"/>
</dbReference>
<feature type="zinc finger region" description="CR-type" evidence="5">
    <location>
        <begin position="122"/>
        <end position="206"/>
    </location>
</feature>
<dbReference type="GO" id="GO:0008270">
    <property type="term" value="F:zinc ion binding"/>
    <property type="evidence" value="ECO:0007669"/>
    <property type="project" value="UniProtKB-KW"/>
</dbReference>
<evidence type="ECO:0000256" key="3">
    <source>
        <dbReference type="ARBA" id="ARBA00022771"/>
    </source>
</evidence>
<feature type="compositionally biased region" description="Basic and acidic residues" evidence="6">
    <location>
        <begin position="362"/>
        <end position="382"/>
    </location>
</feature>
<dbReference type="HAMAP" id="MF_01152">
    <property type="entry name" value="DnaJ"/>
    <property type="match status" value="1"/>
</dbReference>
<dbReference type="FunFam" id="2.60.260.20:FF:000003">
    <property type="entry name" value="DnaJ subfamily A member 2"/>
    <property type="match status" value="1"/>
</dbReference>
<dbReference type="SMART" id="SM00271">
    <property type="entry name" value="DnaJ"/>
    <property type="match status" value="1"/>
</dbReference>
<keyword evidence="10" id="KW-1185">Reference proteome</keyword>
<dbReference type="EMBL" id="UXSR01000256">
    <property type="protein sequence ID" value="VDD75827.1"/>
    <property type="molecule type" value="Genomic_DNA"/>
</dbReference>
<organism evidence="11">
    <name type="scientific">Mesocestoides corti</name>
    <name type="common">Flatworm</name>
    <dbReference type="NCBI Taxonomy" id="53468"/>
    <lineage>
        <taxon>Eukaryota</taxon>
        <taxon>Metazoa</taxon>
        <taxon>Spiralia</taxon>
        <taxon>Lophotrochozoa</taxon>
        <taxon>Platyhelminthes</taxon>
        <taxon>Cestoda</taxon>
        <taxon>Eucestoda</taxon>
        <taxon>Cyclophyllidea</taxon>
        <taxon>Mesocestoididae</taxon>
        <taxon>Mesocestoides</taxon>
    </lineage>
</organism>
<dbReference type="SUPFAM" id="SSF57938">
    <property type="entry name" value="DnaJ/Hsp40 cysteine-rich domain"/>
    <property type="match status" value="1"/>
</dbReference>
<dbReference type="FunFam" id="2.10.230.10:FF:000001">
    <property type="entry name" value="DnaJ subfamily A member 2"/>
    <property type="match status" value="1"/>
</dbReference>
<sequence length="401" mass="45357">MVKEKRYYDILGVSPDASLAEIRKSYKKLALKYHPDKNKNDGEKFKEISQAFEVLSDPKKREIYDQGGEQALKEGGGGDFSFHNPMDIFDMFFGGGHRNRGPPRGRDTVHSLSVTLEELYNGTTRKLNVTRNVICEKCEGRGGKAGSVMPCRVCRGTGVEVHLRQLGIGFVQQTQTTCSNCQGNKEVIDPKDRCPACNGHKVVREKKLLVVEIDKGMMDSQNIRFAGEGDREPGIEPGDIIFSIDEQPHERFHRRKMDLIYTMTITVAEALTGFRRVITTLDKRHLVVETQPGEVIKPDECRYIPNEGMPRYKSPFEHGRLIIKFVVEFPETLDPRACSELRRLLPYPEEEPVSADAEHCELHPFDPRRDFSKGSNDHREAYMEDDGSDGPGPQRVQCGSS</sequence>
<dbReference type="GO" id="GO:0009408">
    <property type="term" value="P:response to heat"/>
    <property type="evidence" value="ECO:0007669"/>
    <property type="project" value="InterPro"/>
</dbReference>
<evidence type="ECO:0000256" key="2">
    <source>
        <dbReference type="ARBA" id="ARBA00022737"/>
    </source>
</evidence>
<dbReference type="STRING" id="53468.A0A0R3U558"/>
<evidence type="ECO:0000256" key="1">
    <source>
        <dbReference type="ARBA" id="ARBA00022723"/>
    </source>
</evidence>
<name>A0A0R3U558_MESCO</name>
<evidence type="ECO:0000256" key="5">
    <source>
        <dbReference type="PROSITE-ProRule" id="PRU00546"/>
    </source>
</evidence>
<accession>A0A0R3U558</accession>
<dbReference type="PROSITE" id="PS00636">
    <property type="entry name" value="DNAJ_1"/>
    <property type="match status" value="1"/>
</dbReference>
<evidence type="ECO:0000259" key="7">
    <source>
        <dbReference type="PROSITE" id="PS50076"/>
    </source>
</evidence>
<dbReference type="InterPro" id="IPR001623">
    <property type="entry name" value="DnaJ_domain"/>
</dbReference>
<gene>
    <name evidence="9" type="ORF">MCOS_LOCUS1830</name>
</gene>
<dbReference type="PROSITE" id="PS50076">
    <property type="entry name" value="DNAJ_2"/>
    <property type="match status" value="1"/>
</dbReference>
<dbReference type="GO" id="GO:0030544">
    <property type="term" value="F:Hsp70 protein binding"/>
    <property type="evidence" value="ECO:0007669"/>
    <property type="project" value="InterPro"/>
</dbReference>
<dbReference type="WBParaSite" id="MCU_007183-RA">
    <property type="protein sequence ID" value="MCU_007183-RA"/>
    <property type="gene ID" value="MCU_007183"/>
</dbReference>
<reference evidence="9 10" key="1">
    <citation type="submission" date="2018-10" db="EMBL/GenBank/DDBJ databases">
        <authorList>
            <consortium name="Pathogen Informatics"/>
        </authorList>
    </citation>
    <scope>NUCLEOTIDE SEQUENCE [LARGE SCALE GENOMIC DNA]</scope>
</reference>
<dbReference type="OrthoDB" id="550424at2759"/>
<dbReference type="InterPro" id="IPR008971">
    <property type="entry name" value="HSP40/DnaJ_pept-bd"/>
</dbReference>
<evidence type="ECO:0000313" key="11">
    <source>
        <dbReference type="WBParaSite" id="MCU_007183-RA"/>
    </source>
</evidence>
<dbReference type="Gene3D" id="1.10.287.110">
    <property type="entry name" value="DnaJ domain"/>
    <property type="match status" value="1"/>
</dbReference>
<dbReference type="GO" id="GO:0051082">
    <property type="term" value="F:unfolded protein binding"/>
    <property type="evidence" value="ECO:0007669"/>
    <property type="project" value="InterPro"/>
</dbReference>
<feature type="domain" description="J" evidence="7">
    <location>
        <begin position="6"/>
        <end position="68"/>
    </location>
</feature>
<dbReference type="PROSITE" id="PS51188">
    <property type="entry name" value="ZF_CR"/>
    <property type="match status" value="1"/>
</dbReference>
<keyword evidence="1 5" id="KW-0479">Metal-binding</keyword>
<dbReference type="Pfam" id="PF00226">
    <property type="entry name" value="DnaJ"/>
    <property type="match status" value="1"/>
</dbReference>
<evidence type="ECO:0000256" key="6">
    <source>
        <dbReference type="SAM" id="MobiDB-lite"/>
    </source>
</evidence>
<dbReference type="InterPro" id="IPR012724">
    <property type="entry name" value="DnaJ"/>
</dbReference>
<dbReference type="InterPro" id="IPR018253">
    <property type="entry name" value="DnaJ_domain_CS"/>
</dbReference>
<dbReference type="GO" id="GO:0006457">
    <property type="term" value="P:protein folding"/>
    <property type="evidence" value="ECO:0007669"/>
    <property type="project" value="InterPro"/>
</dbReference>
<dbReference type="AlphaFoldDB" id="A0A0R3U558"/>
<dbReference type="Gene3D" id="2.60.260.20">
    <property type="entry name" value="Urease metallochaperone UreE, N-terminal domain"/>
    <property type="match status" value="2"/>
</dbReference>
<dbReference type="CDD" id="cd10719">
    <property type="entry name" value="DnaJ_zf"/>
    <property type="match status" value="1"/>
</dbReference>
<keyword evidence="4 5" id="KW-0862">Zinc</keyword>
<protein>
    <submittedName>
        <fullName evidence="11">DnaJ homolog subfamily A member 1</fullName>
    </submittedName>
</protein>
<keyword evidence="3 5" id="KW-0863">Zinc-finger</keyword>
<evidence type="ECO:0000256" key="4">
    <source>
        <dbReference type="ARBA" id="ARBA00022833"/>
    </source>
</evidence>
<keyword evidence="2" id="KW-0677">Repeat</keyword>
<dbReference type="GO" id="GO:0005524">
    <property type="term" value="F:ATP binding"/>
    <property type="evidence" value="ECO:0007669"/>
    <property type="project" value="InterPro"/>
</dbReference>
<reference evidence="11" key="2">
    <citation type="submission" date="2019-11" db="UniProtKB">
        <authorList>
            <consortium name="WormBaseParasite"/>
        </authorList>
    </citation>
    <scope>IDENTIFICATION</scope>
</reference>
<dbReference type="CDD" id="cd06257">
    <property type="entry name" value="DnaJ"/>
    <property type="match status" value="1"/>
</dbReference>
<feature type="region of interest" description="Disordered" evidence="6">
    <location>
        <begin position="362"/>
        <end position="401"/>
    </location>
</feature>
<dbReference type="InterPro" id="IPR002939">
    <property type="entry name" value="DnaJ_C"/>
</dbReference>
<dbReference type="PRINTS" id="PR00625">
    <property type="entry name" value="JDOMAIN"/>
</dbReference>
<dbReference type="Gene3D" id="2.10.230.10">
    <property type="entry name" value="Heat shock protein DnaJ, cysteine-rich domain"/>
    <property type="match status" value="1"/>
</dbReference>
<evidence type="ECO:0000313" key="9">
    <source>
        <dbReference type="EMBL" id="VDD75827.1"/>
    </source>
</evidence>
<evidence type="ECO:0000259" key="8">
    <source>
        <dbReference type="PROSITE" id="PS51188"/>
    </source>
</evidence>
<dbReference type="Pfam" id="PF00684">
    <property type="entry name" value="DnaJ_CXXCXGXG"/>
    <property type="match status" value="1"/>
</dbReference>
<dbReference type="SUPFAM" id="SSF46565">
    <property type="entry name" value="Chaperone J-domain"/>
    <property type="match status" value="1"/>
</dbReference>
<dbReference type="Pfam" id="PF01556">
    <property type="entry name" value="DnaJ_C"/>
    <property type="match status" value="1"/>
</dbReference>
<dbReference type="InterPro" id="IPR036410">
    <property type="entry name" value="HSP_DnaJ_Cys-rich_dom_sf"/>
</dbReference>
<dbReference type="Proteomes" id="UP000267029">
    <property type="component" value="Unassembled WGS sequence"/>
</dbReference>
<evidence type="ECO:0000313" key="10">
    <source>
        <dbReference type="Proteomes" id="UP000267029"/>
    </source>
</evidence>
<dbReference type="SUPFAM" id="SSF49493">
    <property type="entry name" value="HSP40/DnaJ peptide-binding domain"/>
    <property type="match status" value="2"/>
</dbReference>
<proteinExistence type="inferred from homology"/>
<dbReference type="InterPro" id="IPR001305">
    <property type="entry name" value="HSP_DnaJ_Cys-rich_dom"/>
</dbReference>
<dbReference type="InterPro" id="IPR036869">
    <property type="entry name" value="J_dom_sf"/>
</dbReference>
<dbReference type="PANTHER" id="PTHR43888">
    <property type="entry name" value="DNAJ-LIKE-2, ISOFORM A-RELATED"/>
    <property type="match status" value="1"/>
</dbReference>
<feature type="domain" description="CR-type" evidence="8">
    <location>
        <begin position="122"/>
        <end position="206"/>
    </location>
</feature>
<dbReference type="CDD" id="cd10747">
    <property type="entry name" value="DnaJ_C"/>
    <property type="match status" value="1"/>
</dbReference>